<evidence type="ECO:0000256" key="1">
    <source>
        <dbReference type="SAM" id="MobiDB-lite"/>
    </source>
</evidence>
<reference evidence="3 4" key="1">
    <citation type="submission" date="2024-06" db="EMBL/GenBank/DDBJ databases">
        <title>A chromosome level genome sequence of Diviner's sage (Salvia divinorum).</title>
        <authorList>
            <person name="Ford S.A."/>
            <person name="Ro D.-K."/>
            <person name="Ness R.W."/>
            <person name="Phillips M.A."/>
        </authorList>
    </citation>
    <scope>NUCLEOTIDE SEQUENCE [LARGE SCALE GENOMIC DNA]</scope>
    <source>
        <strain evidence="3">SAF-2024a</strain>
        <tissue evidence="3">Leaf</tissue>
    </source>
</reference>
<evidence type="ECO:0000313" key="4">
    <source>
        <dbReference type="Proteomes" id="UP001567538"/>
    </source>
</evidence>
<dbReference type="AlphaFoldDB" id="A0ABD1IBH7"/>
<evidence type="ECO:0000313" key="3">
    <source>
        <dbReference type="EMBL" id="KAL1565199.1"/>
    </source>
</evidence>
<gene>
    <name evidence="3" type="ORF">AAHA92_07446</name>
</gene>
<evidence type="ECO:0000256" key="2">
    <source>
        <dbReference type="SAM" id="SignalP"/>
    </source>
</evidence>
<protein>
    <submittedName>
        <fullName evidence="3">Uncharacterized protein</fullName>
    </submittedName>
</protein>
<name>A0ABD1IBH7_SALDI</name>
<feature type="signal peptide" evidence="2">
    <location>
        <begin position="1"/>
        <end position="24"/>
    </location>
</feature>
<accession>A0ABD1IBH7</accession>
<keyword evidence="4" id="KW-1185">Reference proteome</keyword>
<feature type="region of interest" description="Disordered" evidence="1">
    <location>
        <begin position="29"/>
        <end position="80"/>
    </location>
</feature>
<feature type="chain" id="PRO_5044782976" evidence="2">
    <location>
        <begin position="25"/>
        <end position="80"/>
    </location>
</feature>
<comment type="caution">
    <text evidence="3">The sequence shown here is derived from an EMBL/GenBank/DDBJ whole genome shotgun (WGS) entry which is preliminary data.</text>
</comment>
<keyword evidence="2" id="KW-0732">Signal</keyword>
<organism evidence="3 4">
    <name type="scientific">Salvia divinorum</name>
    <name type="common">Maria pastora</name>
    <name type="synonym">Diviner's sage</name>
    <dbReference type="NCBI Taxonomy" id="28513"/>
    <lineage>
        <taxon>Eukaryota</taxon>
        <taxon>Viridiplantae</taxon>
        <taxon>Streptophyta</taxon>
        <taxon>Embryophyta</taxon>
        <taxon>Tracheophyta</taxon>
        <taxon>Spermatophyta</taxon>
        <taxon>Magnoliopsida</taxon>
        <taxon>eudicotyledons</taxon>
        <taxon>Gunneridae</taxon>
        <taxon>Pentapetalae</taxon>
        <taxon>asterids</taxon>
        <taxon>lamiids</taxon>
        <taxon>Lamiales</taxon>
        <taxon>Lamiaceae</taxon>
        <taxon>Nepetoideae</taxon>
        <taxon>Mentheae</taxon>
        <taxon>Salviinae</taxon>
        <taxon>Salvia</taxon>
        <taxon>Salvia subgen. Calosphace</taxon>
    </lineage>
</organism>
<sequence>MRNNRTRTLFFLFLILLHLHSTSPLHVASAKPQSRKLPLSANSLSVDTAGSRGCTVQPETAVRNGLRKRPPTASNPSHNK</sequence>
<dbReference type="EMBL" id="JBEAFC010000003">
    <property type="protein sequence ID" value="KAL1565199.1"/>
    <property type="molecule type" value="Genomic_DNA"/>
</dbReference>
<dbReference type="Proteomes" id="UP001567538">
    <property type="component" value="Unassembled WGS sequence"/>
</dbReference>
<proteinExistence type="predicted"/>